<evidence type="ECO:0000313" key="12">
    <source>
        <dbReference type="EMBL" id="MBU3852344.1"/>
    </source>
</evidence>
<dbReference type="GO" id="GO:0006352">
    <property type="term" value="P:DNA-templated transcription initiation"/>
    <property type="evidence" value="ECO:0007669"/>
    <property type="project" value="InterPro"/>
</dbReference>
<evidence type="ECO:0000313" key="13">
    <source>
        <dbReference type="Proteomes" id="UP000823865"/>
    </source>
</evidence>
<evidence type="ECO:0000256" key="9">
    <source>
        <dbReference type="SAM" id="MobiDB-lite"/>
    </source>
</evidence>
<evidence type="ECO:0000256" key="7">
    <source>
        <dbReference type="ARBA" id="ARBA00023125"/>
    </source>
</evidence>
<evidence type="ECO:0000256" key="4">
    <source>
        <dbReference type="ARBA" id="ARBA00022695"/>
    </source>
</evidence>
<feature type="region of interest" description="Disordered" evidence="9">
    <location>
        <begin position="46"/>
        <end position="74"/>
    </location>
</feature>
<evidence type="ECO:0000256" key="2">
    <source>
        <dbReference type="ARBA" id="ARBA00022478"/>
    </source>
</evidence>
<dbReference type="EMBL" id="JAHLFU010000017">
    <property type="protein sequence ID" value="MBU3852344.1"/>
    <property type="molecule type" value="Genomic_DNA"/>
</dbReference>
<gene>
    <name evidence="12" type="primary">rpoN</name>
    <name evidence="12" type="ORF">H9789_00670</name>
</gene>
<dbReference type="GO" id="GO:0003677">
    <property type="term" value="F:DNA binding"/>
    <property type="evidence" value="ECO:0007669"/>
    <property type="project" value="UniProtKB-KW"/>
</dbReference>
<comment type="caution">
    <text evidence="12">The sequence shown here is derived from an EMBL/GenBank/DDBJ whole genome shotgun (WGS) entry which is preliminary data.</text>
</comment>
<dbReference type="InterPro" id="IPR007634">
    <property type="entry name" value="RNA_pol_sigma_54_DNA-bd"/>
</dbReference>
<evidence type="ECO:0000256" key="6">
    <source>
        <dbReference type="ARBA" id="ARBA00023082"/>
    </source>
</evidence>
<name>A0A9E2L5B8_9BACT</name>
<keyword evidence="2" id="KW-0240">DNA-directed RNA polymerase</keyword>
<dbReference type="Pfam" id="PF04963">
    <property type="entry name" value="Sigma54_CBD"/>
    <property type="match status" value="1"/>
</dbReference>
<feature type="domain" description="RNA polymerase sigma factor 54 core-binding" evidence="11">
    <location>
        <begin position="126"/>
        <end position="320"/>
    </location>
</feature>
<dbReference type="AlphaFoldDB" id="A0A9E2L5B8"/>
<organism evidence="12 13">
    <name type="scientific">Candidatus Paraprevotella stercoravium</name>
    <dbReference type="NCBI Taxonomy" id="2838725"/>
    <lineage>
        <taxon>Bacteria</taxon>
        <taxon>Pseudomonadati</taxon>
        <taxon>Bacteroidota</taxon>
        <taxon>Bacteroidia</taxon>
        <taxon>Bacteroidales</taxon>
        <taxon>Prevotellaceae</taxon>
        <taxon>Paraprevotella</taxon>
    </lineage>
</organism>
<sequence length="502" mass="58249">MAQKIIQTQSLQQTQTLSPQQVLQVRLLEMPVSELEQRVKNEIIENGALEESDHFSEADDSYNSDTQDDAYETGEGGMEAYSDLVSSPSKELKDALGDYRNSDEVPDYLLKNYPQNDTVETIEYSDTISFYEQMKEQMNECELTEKQKMLMEYLIGSLENDGLLKKPLSTLADELEVYHNEQTTVEELEQVLHILQDFEPAGIGARSLQECLQIQIRRDERFHTPLKQKEYRIVTQFYEEFTHKRWDKIQQRMKLTDQEVELLQKEIRKLNPRPGSSMGEIVGHNYQQVVPDFIVETDDDGTITMTLNQGDVPELKISDSFLDLLKQYDQGRQKISRSEKDALLYTKQKIEKAQIFIDAIRQRRHTLTVTMQAIIDLQRPFFLEGDELLLKPMILKDVAERTGLDISTISRVSNSKYVQTNYGIYPLKWFFSDGYTTDDGQEIATRKIQNALKEIIENEDKKKPLSDEVLTQMLNQKGFPIARRTVAKYREQLGIPVARLRK</sequence>
<feature type="compositionally biased region" description="Acidic residues" evidence="9">
    <location>
        <begin position="58"/>
        <end position="72"/>
    </location>
</feature>
<keyword evidence="4" id="KW-0548">Nucleotidyltransferase</keyword>
<dbReference type="Gene3D" id="1.10.10.1330">
    <property type="entry name" value="RNA polymerase sigma-54 factor, core-binding domain"/>
    <property type="match status" value="1"/>
</dbReference>
<dbReference type="Gene3D" id="1.10.10.60">
    <property type="entry name" value="Homeodomain-like"/>
    <property type="match status" value="1"/>
</dbReference>
<dbReference type="PROSITE" id="PS00718">
    <property type="entry name" value="SIGMA54_2"/>
    <property type="match status" value="1"/>
</dbReference>
<keyword evidence="8" id="KW-0804">Transcription</keyword>
<dbReference type="Proteomes" id="UP000823865">
    <property type="component" value="Unassembled WGS sequence"/>
</dbReference>
<dbReference type="InterPro" id="IPR038709">
    <property type="entry name" value="RpoN_core-bd_sf"/>
</dbReference>
<dbReference type="Pfam" id="PF04552">
    <property type="entry name" value="Sigma54_DBD"/>
    <property type="match status" value="1"/>
</dbReference>
<evidence type="ECO:0000256" key="3">
    <source>
        <dbReference type="ARBA" id="ARBA00022679"/>
    </source>
</evidence>
<keyword evidence="3" id="KW-0808">Transferase</keyword>
<dbReference type="GO" id="GO:0016779">
    <property type="term" value="F:nucleotidyltransferase activity"/>
    <property type="evidence" value="ECO:0007669"/>
    <property type="project" value="UniProtKB-KW"/>
</dbReference>
<dbReference type="PANTHER" id="PTHR32248">
    <property type="entry name" value="RNA POLYMERASE SIGMA-54 FACTOR"/>
    <property type="match status" value="1"/>
</dbReference>
<evidence type="ECO:0000259" key="11">
    <source>
        <dbReference type="Pfam" id="PF04963"/>
    </source>
</evidence>
<dbReference type="Pfam" id="PF00309">
    <property type="entry name" value="Sigma54_AID"/>
    <property type="match status" value="1"/>
</dbReference>
<accession>A0A9E2L5B8</accession>
<keyword evidence="5" id="KW-0805">Transcription regulation</keyword>
<dbReference type="PIRSF" id="PIRSF000774">
    <property type="entry name" value="RpoN"/>
    <property type="match status" value="1"/>
</dbReference>
<dbReference type="PANTHER" id="PTHR32248:SF4">
    <property type="entry name" value="RNA POLYMERASE SIGMA-54 FACTOR"/>
    <property type="match status" value="1"/>
</dbReference>
<dbReference type="NCBIfam" id="TIGR02395">
    <property type="entry name" value="rpoN_sigma"/>
    <property type="match status" value="1"/>
</dbReference>
<comment type="similarity">
    <text evidence="1">Belongs to the sigma-54 factor family.</text>
</comment>
<evidence type="ECO:0000256" key="8">
    <source>
        <dbReference type="ARBA" id="ARBA00023163"/>
    </source>
</evidence>
<dbReference type="InterPro" id="IPR000394">
    <property type="entry name" value="RNA_pol_sigma_54"/>
</dbReference>
<dbReference type="InterPro" id="IPR007046">
    <property type="entry name" value="RNA_pol_sigma_54_core-bd"/>
</dbReference>
<feature type="domain" description="RNA polymerase sigma factor 54 DNA-binding" evidence="10">
    <location>
        <begin position="345"/>
        <end position="502"/>
    </location>
</feature>
<dbReference type="PRINTS" id="PR00045">
    <property type="entry name" value="SIGMA54FCT"/>
</dbReference>
<dbReference type="GO" id="GO:0016987">
    <property type="term" value="F:sigma factor activity"/>
    <property type="evidence" value="ECO:0007669"/>
    <property type="project" value="UniProtKB-KW"/>
</dbReference>
<protein>
    <submittedName>
        <fullName evidence="12">RNA polymerase factor sigma-54</fullName>
    </submittedName>
</protein>
<reference evidence="12" key="1">
    <citation type="journal article" date="2021" name="PeerJ">
        <title>Extensive microbial diversity within the chicken gut microbiome revealed by metagenomics and culture.</title>
        <authorList>
            <person name="Gilroy R."/>
            <person name="Ravi A."/>
            <person name="Getino M."/>
            <person name="Pursley I."/>
            <person name="Horton D.L."/>
            <person name="Alikhan N.F."/>
            <person name="Baker D."/>
            <person name="Gharbi K."/>
            <person name="Hall N."/>
            <person name="Watson M."/>
            <person name="Adriaenssens E.M."/>
            <person name="Foster-Nyarko E."/>
            <person name="Jarju S."/>
            <person name="Secka A."/>
            <person name="Antonio M."/>
            <person name="Oren A."/>
            <person name="Chaudhuri R.R."/>
            <person name="La Ragione R."/>
            <person name="Hildebrand F."/>
            <person name="Pallen M.J."/>
        </authorList>
    </citation>
    <scope>NUCLEOTIDE SEQUENCE</scope>
    <source>
        <strain evidence="12">G3-2149</strain>
    </source>
</reference>
<keyword evidence="6" id="KW-0731">Sigma factor</keyword>
<evidence type="ECO:0000256" key="1">
    <source>
        <dbReference type="ARBA" id="ARBA00008798"/>
    </source>
</evidence>
<proteinExistence type="inferred from homology"/>
<reference evidence="12" key="2">
    <citation type="submission" date="2021-04" db="EMBL/GenBank/DDBJ databases">
        <authorList>
            <person name="Gilroy R."/>
        </authorList>
    </citation>
    <scope>NUCLEOTIDE SEQUENCE</scope>
    <source>
        <strain evidence="12">G3-2149</strain>
    </source>
</reference>
<dbReference type="PROSITE" id="PS50044">
    <property type="entry name" value="SIGMA54_3"/>
    <property type="match status" value="1"/>
</dbReference>
<dbReference type="GO" id="GO:0000428">
    <property type="term" value="C:DNA-directed RNA polymerase complex"/>
    <property type="evidence" value="ECO:0007669"/>
    <property type="project" value="UniProtKB-KW"/>
</dbReference>
<evidence type="ECO:0000259" key="10">
    <source>
        <dbReference type="Pfam" id="PF04552"/>
    </source>
</evidence>
<evidence type="ECO:0000256" key="5">
    <source>
        <dbReference type="ARBA" id="ARBA00023015"/>
    </source>
</evidence>
<dbReference type="GO" id="GO:0001216">
    <property type="term" value="F:DNA-binding transcription activator activity"/>
    <property type="evidence" value="ECO:0007669"/>
    <property type="project" value="InterPro"/>
</dbReference>
<keyword evidence="7" id="KW-0238">DNA-binding</keyword>